<dbReference type="GO" id="GO:0006457">
    <property type="term" value="P:protein folding"/>
    <property type="evidence" value="ECO:0007669"/>
    <property type="project" value="InterPro"/>
</dbReference>
<evidence type="ECO:0000259" key="2">
    <source>
        <dbReference type="Pfam" id="PF05698"/>
    </source>
</evidence>
<feature type="compositionally biased region" description="Basic and acidic residues" evidence="1">
    <location>
        <begin position="180"/>
        <end position="197"/>
    </location>
</feature>
<dbReference type="Proteomes" id="UP000267368">
    <property type="component" value="Unassembled WGS sequence"/>
</dbReference>
<dbReference type="AlphaFoldDB" id="A0A3N0AGQ5"/>
<dbReference type="SUPFAM" id="SSF109998">
    <property type="entry name" value="Triger factor/SurA peptide-binding domain-like"/>
    <property type="match status" value="1"/>
</dbReference>
<dbReference type="EMBL" id="QICB01000002">
    <property type="protein sequence ID" value="RNL20875.1"/>
    <property type="molecule type" value="Genomic_DNA"/>
</dbReference>
<name>A0A3N0AGQ5_9ACTN</name>
<dbReference type="GO" id="GO:0015031">
    <property type="term" value="P:protein transport"/>
    <property type="evidence" value="ECO:0007669"/>
    <property type="project" value="InterPro"/>
</dbReference>
<dbReference type="InterPro" id="IPR008880">
    <property type="entry name" value="Trigger_fac_C"/>
</dbReference>
<organism evidence="3 4">
    <name type="scientific">Slackia faecicanis</name>
    <dbReference type="NCBI Taxonomy" id="255723"/>
    <lineage>
        <taxon>Bacteria</taxon>
        <taxon>Bacillati</taxon>
        <taxon>Actinomycetota</taxon>
        <taxon>Coriobacteriia</taxon>
        <taxon>Eggerthellales</taxon>
        <taxon>Eggerthellaceae</taxon>
        <taxon>Slackia</taxon>
    </lineage>
</organism>
<protein>
    <recommendedName>
        <fullName evidence="2">Trigger factor C-terminal domain-containing protein</fullName>
    </recommendedName>
</protein>
<evidence type="ECO:0000313" key="4">
    <source>
        <dbReference type="Proteomes" id="UP000267368"/>
    </source>
</evidence>
<keyword evidence="4" id="KW-1185">Reference proteome</keyword>
<evidence type="ECO:0000256" key="1">
    <source>
        <dbReference type="SAM" id="MobiDB-lite"/>
    </source>
</evidence>
<dbReference type="Pfam" id="PF05698">
    <property type="entry name" value="Trigger_C"/>
    <property type="match status" value="1"/>
</dbReference>
<proteinExistence type="predicted"/>
<accession>A0A3N0AGQ5</accession>
<gene>
    <name evidence="3" type="ORF">DMP07_04675</name>
</gene>
<sequence>MGPKQGVDRRALMDIAVFDEHAAPFSAEVTLEAAETDALTTCALARLARILKCAESDARTRAAQLLTAREMETYLRESVMNRAGDRALAEACPPFVGEPKTEALTDFFEGAPFSFRITVHPVPAMDLDMETPIARRAKKRASARGGERTNAQGSEGCDEAAKASETPADESRPGPSDDEAAAREGDSPLPRDVEGRTDEEFVAETLRARLNGTVPDALVDDAFSRKKEEFMAELAESGITYREYRIANRVKPQDVKDALADEAFDDLTRDIALDTVFMKQGLETTVEDETAVLADMAPGREASLRGELEATGKLWMLAQKTRRATALRWAMGHLLEK</sequence>
<evidence type="ECO:0000313" key="3">
    <source>
        <dbReference type="EMBL" id="RNL20875.1"/>
    </source>
</evidence>
<feature type="region of interest" description="Disordered" evidence="1">
    <location>
        <begin position="137"/>
        <end position="197"/>
    </location>
</feature>
<feature type="domain" description="Trigger factor C-terminal" evidence="2">
    <location>
        <begin position="202"/>
        <end position="324"/>
    </location>
</feature>
<comment type="caution">
    <text evidence="3">The sequence shown here is derived from an EMBL/GenBank/DDBJ whole genome shotgun (WGS) entry which is preliminary data.</text>
</comment>
<dbReference type="InterPro" id="IPR027304">
    <property type="entry name" value="Trigger_fact/SurA_dom_sf"/>
</dbReference>
<reference evidence="4" key="1">
    <citation type="submission" date="2018-05" db="EMBL/GenBank/DDBJ databases">
        <title>Genome Sequencing of selected type strains of the family Eggerthellaceae.</title>
        <authorList>
            <person name="Danylec N."/>
            <person name="Stoll D.A."/>
            <person name="Doetsch A."/>
            <person name="Huch M."/>
        </authorList>
    </citation>
    <scope>NUCLEOTIDE SEQUENCE [LARGE SCALE GENOMIC DNA]</scope>
    <source>
        <strain evidence="4">DSM 17537</strain>
    </source>
</reference>